<protein>
    <submittedName>
        <fullName evidence="4">Lytic transglycosylase domain-containing protein</fullName>
        <ecNumber evidence="4">4.2.2.n1</ecNumber>
    </submittedName>
</protein>
<keyword evidence="5" id="KW-1185">Reference proteome</keyword>
<name>A0ABT6N1M5_9SPHN</name>
<evidence type="ECO:0000259" key="3">
    <source>
        <dbReference type="Pfam" id="PF01464"/>
    </source>
</evidence>
<reference evidence="4" key="1">
    <citation type="submission" date="2023-04" db="EMBL/GenBank/DDBJ databases">
        <title>Sphingomonas sp. MAHUQ-71 isolated from rice field.</title>
        <authorList>
            <person name="Huq M.A."/>
        </authorList>
    </citation>
    <scope>NUCLEOTIDE SEQUENCE</scope>
    <source>
        <strain evidence="4">MAHUQ-71</strain>
    </source>
</reference>
<dbReference type="InterPro" id="IPR008258">
    <property type="entry name" value="Transglycosylase_SLT_dom_1"/>
</dbReference>
<dbReference type="Pfam" id="PF01464">
    <property type="entry name" value="SLT"/>
    <property type="match status" value="1"/>
</dbReference>
<proteinExistence type="inferred from homology"/>
<sequence>MDAYARSAALLRDRILKWARRRAGRLLRIFVLLLGGTAAHVSARVFEIVDQNGTAVILPAADAAMPCDPSCPLRDPAPSQAVPEQAITRIGAPDVPQAWRGALMAAASKARISPDLLAALVHQESGWRAGVRSGKGAIGLAQLMPGTARQLGVDPLDPAANLIGGARYLRNMLDRFDGELDLALAAYNAGPARVARARAVPAITETKSYVNQVLDRLTAIRSVALQGVVP</sequence>
<dbReference type="Proteomes" id="UP001160625">
    <property type="component" value="Unassembled WGS sequence"/>
</dbReference>
<gene>
    <name evidence="4" type="ORF">QGN17_10595</name>
</gene>
<comment type="caution">
    <text evidence="4">The sequence shown here is derived from an EMBL/GenBank/DDBJ whole genome shotgun (WGS) entry which is preliminary data.</text>
</comment>
<keyword evidence="4" id="KW-0456">Lyase</keyword>
<evidence type="ECO:0000313" key="5">
    <source>
        <dbReference type="Proteomes" id="UP001160625"/>
    </source>
</evidence>
<comment type="similarity">
    <text evidence="2">Belongs to the virb1 family.</text>
</comment>
<dbReference type="Gene3D" id="1.10.530.10">
    <property type="match status" value="1"/>
</dbReference>
<evidence type="ECO:0000256" key="1">
    <source>
        <dbReference type="ARBA" id="ARBA00007734"/>
    </source>
</evidence>
<dbReference type="PANTHER" id="PTHR37423:SF2">
    <property type="entry name" value="MEMBRANE-BOUND LYTIC MUREIN TRANSGLYCOSYLASE C"/>
    <property type="match status" value="1"/>
</dbReference>
<dbReference type="GO" id="GO:0016829">
    <property type="term" value="F:lyase activity"/>
    <property type="evidence" value="ECO:0007669"/>
    <property type="project" value="UniProtKB-KW"/>
</dbReference>
<comment type="similarity">
    <text evidence="1">Belongs to the transglycosylase Slt family.</text>
</comment>
<dbReference type="CDD" id="cd00254">
    <property type="entry name" value="LT-like"/>
    <property type="match status" value="1"/>
</dbReference>
<accession>A0ABT6N1M5</accession>
<dbReference type="EMBL" id="JARYGZ010000001">
    <property type="protein sequence ID" value="MDH7639179.1"/>
    <property type="molecule type" value="Genomic_DNA"/>
</dbReference>
<dbReference type="RefSeq" id="WP_281044440.1">
    <property type="nucleotide sequence ID" value="NZ_JARYGZ010000001.1"/>
</dbReference>
<dbReference type="InterPro" id="IPR023346">
    <property type="entry name" value="Lysozyme-like_dom_sf"/>
</dbReference>
<feature type="domain" description="Transglycosylase SLT" evidence="3">
    <location>
        <begin position="105"/>
        <end position="201"/>
    </location>
</feature>
<evidence type="ECO:0000256" key="2">
    <source>
        <dbReference type="ARBA" id="ARBA00009387"/>
    </source>
</evidence>
<dbReference type="EC" id="4.2.2.n1" evidence="4"/>
<dbReference type="PANTHER" id="PTHR37423">
    <property type="entry name" value="SOLUBLE LYTIC MUREIN TRANSGLYCOSYLASE-RELATED"/>
    <property type="match status" value="1"/>
</dbReference>
<evidence type="ECO:0000313" key="4">
    <source>
        <dbReference type="EMBL" id="MDH7639179.1"/>
    </source>
</evidence>
<organism evidence="4 5">
    <name type="scientific">Sphingomonas oryzagri</name>
    <dbReference type="NCBI Taxonomy" id="3042314"/>
    <lineage>
        <taxon>Bacteria</taxon>
        <taxon>Pseudomonadati</taxon>
        <taxon>Pseudomonadota</taxon>
        <taxon>Alphaproteobacteria</taxon>
        <taxon>Sphingomonadales</taxon>
        <taxon>Sphingomonadaceae</taxon>
        <taxon>Sphingomonas</taxon>
    </lineage>
</organism>
<dbReference type="SUPFAM" id="SSF53955">
    <property type="entry name" value="Lysozyme-like"/>
    <property type="match status" value="1"/>
</dbReference>